<dbReference type="EMBL" id="JAALHA020000004">
    <property type="protein sequence ID" value="MDR9895359.1"/>
    <property type="molecule type" value="Genomic_DNA"/>
</dbReference>
<accession>A0AAP5I7U5</accession>
<comment type="caution">
    <text evidence="2">The sequence shown here is derived from an EMBL/GenBank/DDBJ whole genome shotgun (WGS) entry which is preliminary data.</text>
</comment>
<feature type="transmembrane region" description="Helical" evidence="1">
    <location>
        <begin position="163"/>
        <end position="186"/>
    </location>
</feature>
<evidence type="ECO:0000256" key="1">
    <source>
        <dbReference type="SAM" id="Phobius"/>
    </source>
</evidence>
<organism evidence="2 3">
    <name type="scientific">Aetokthonos hydrillicola Thurmond2011</name>
    <dbReference type="NCBI Taxonomy" id="2712845"/>
    <lineage>
        <taxon>Bacteria</taxon>
        <taxon>Bacillati</taxon>
        <taxon>Cyanobacteriota</taxon>
        <taxon>Cyanophyceae</taxon>
        <taxon>Nostocales</taxon>
        <taxon>Hapalosiphonaceae</taxon>
        <taxon>Aetokthonos</taxon>
    </lineage>
</organism>
<keyword evidence="3" id="KW-1185">Reference proteome</keyword>
<sequence>MTNESPSPKVIKPDERVGILLVHGIGEQCQFEHLLEICRHVSRTLTIDVSQGRLETQILVKTKPEGAYASKAQTWSAHKAPITIRTRNRVGFITDIEFHEVWWADLGEPSTFATVLDFWFWGTSLWSRQRYIENLQVDNKGRMRLPSATPNKNGSPQPPKLGFIGRLILFGLSWVALIIMPVIAIINRTLSVIGLRIARLDTISQYLSRTKIFSQQERKSVGPITDADHPPRIGIRRRMVQAMVKMALLNYDRWYVLAHSQGTILAFNSLMETEQNLPNYLDQNLWHRAIKKLYKKAENEEQLAQGRMRPHRPDWLNPEDLIDRKKLFANLRGVMTYGSPLSKFARLWPAIVQLNKDECVFNKDFEWINIYDPTDPVAGPVEPFFQPSASKTDLKTSGKIPPTPKDYAYKAKFLHLLSHIHYLTPEPQRKDYRLVNELVRWIISGKKFNEQNRLNTISPKKLFLYDFIRILFWWLAGFICTVILGFSINLLPYIKDFSAQGIALNIINTLNLPIPHVLIGLAEHIINGILCGAVGMIIIFFLGAIGAIREHLVVRDINRIKKNLLELLNPYENKAYDISEIYEKSDIYEIYGIYKDKYDISEMYKDTYDISEIKDKFSTYDKKLIIKALNKMVEERTIKQLSNGKYVFPTTTFILSPNILEDDNSRNIMSRYKKIICDALDNQLSYAPDEEDDCRIRIENNNWLMNIKSGDASIYLYYVVDNPQDEELKKRIVITKIEVEDVKN</sequence>
<dbReference type="Proteomes" id="UP000667802">
    <property type="component" value="Unassembled WGS sequence"/>
</dbReference>
<keyword evidence="1" id="KW-0812">Transmembrane</keyword>
<evidence type="ECO:0000313" key="2">
    <source>
        <dbReference type="EMBL" id="MDR9895359.1"/>
    </source>
</evidence>
<proteinExistence type="predicted"/>
<keyword evidence="1" id="KW-1133">Transmembrane helix</keyword>
<protein>
    <submittedName>
        <fullName evidence="2">Uncharacterized protein</fullName>
    </submittedName>
</protein>
<evidence type="ECO:0000313" key="3">
    <source>
        <dbReference type="Proteomes" id="UP000667802"/>
    </source>
</evidence>
<gene>
    <name evidence="2" type="ORF">G7B40_012385</name>
</gene>
<reference evidence="3" key="1">
    <citation type="journal article" date="2021" name="Science">
        <title>Hunting the eagle killer: A cyanobacterial neurotoxin causes vacuolar myelinopathy.</title>
        <authorList>
            <person name="Breinlinger S."/>
            <person name="Phillips T.J."/>
            <person name="Haram B.N."/>
            <person name="Mares J."/>
            <person name="Martinez Yerena J.A."/>
            <person name="Hrouzek P."/>
            <person name="Sobotka R."/>
            <person name="Henderson W.M."/>
            <person name="Schmieder P."/>
            <person name="Williams S.M."/>
            <person name="Lauderdale J.D."/>
            <person name="Wilde H.D."/>
            <person name="Gerrin W."/>
            <person name="Kust A."/>
            <person name="Washington J.W."/>
            <person name="Wagner C."/>
            <person name="Geier B."/>
            <person name="Liebeke M."/>
            <person name="Enke H."/>
            <person name="Niedermeyer T.H.J."/>
            <person name="Wilde S.B."/>
        </authorList>
    </citation>
    <scope>NUCLEOTIDE SEQUENCE [LARGE SCALE GENOMIC DNA]</scope>
    <source>
        <strain evidence="3">Thurmond2011</strain>
    </source>
</reference>
<feature type="transmembrane region" description="Helical" evidence="1">
    <location>
        <begin position="470"/>
        <end position="494"/>
    </location>
</feature>
<keyword evidence="1" id="KW-0472">Membrane</keyword>
<name>A0AAP5I7U5_9CYAN</name>
<dbReference type="AlphaFoldDB" id="A0AAP5I7U5"/>
<feature type="transmembrane region" description="Helical" evidence="1">
    <location>
        <begin position="525"/>
        <end position="548"/>
    </location>
</feature>